<dbReference type="InterPro" id="IPR010291">
    <property type="entry name" value="Ion_channel_UNC-93"/>
</dbReference>
<dbReference type="AlphaFoldDB" id="A0A507DVG8"/>
<evidence type="ECO:0000313" key="10">
    <source>
        <dbReference type="EMBL" id="TPX54948.1"/>
    </source>
</evidence>
<evidence type="ECO:0000256" key="2">
    <source>
        <dbReference type="ARBA" id="ARBA00022692"/>
    </source>
</evidence>
<feature type="transmembrane region" description="Helical" evidence="9">
    <location>
        <begin position="93"/>
        <end position="112"/>
    </location>
</feature>
<dbReference type="STRING" id="109895.A0A507DVG8"/>
<sequence length="504" mass="53601">MSTHSLLAEDLDGHGTEIGGFGSFGRRSSKAKILKTPARDNESTVVKTSHLGTGSTTIRSFTLKCAYLGFAFCLIFTAFNVAQAYITVLYPDIGTFTLGIIYGFFALGSLIAPRVGETVGAKWAMCAASVFFVLFIGVLNTGMQGLVLLSAVFVGLGSGILWINQGVWLSRLGSNTGGALTGYFTGVFFTIMNSNGIIGNLLAIILLEAGLGINLMIWGMFAAAAIGSAMMVFTDPMHSTVVSTLPEKTMTFVDQLRAVWDVSRMKKSLVILPSIWMQGCNLAFMFGRLPEMLPAGAGKVAVAQVFLCYGTTQCIFSYANGIIYDKFGWKPLVHSFLGTGLLGYFILITLVPSSYSLSARAGDLIEPYLIIGGLLGHLDTSLNTVINLAMSKAYHPGSETAAAFGFYRVGFCAAMTIMNILASGFRVGFVVLWNAAWIVVAGVLYRRYASELQGVGSVSVPATAEGVDAELGAAGRAQAASPTTTEREALWKPAEGGRNEGNFQ</sequence>
<evidence type="ECO:0000256" key="6">
    <source>
        <dbReference type="ARBA" id="ARBA00040302"/>
    </source>
</evidence>
<keyword evidence="3 9" id="KW-1133">Transmembrane helix</keyword>
<evidence type="ECO:0000256" key="1">
    <source>
        <dbReference type="ARBA" id="ARBA00004141"/>
    </source>
</evidence>
<keyword evidence="4 9" id="KW-0472">Membrane</keyword>
<feature type="transmembrane region" description="Helical" evidence="9">
    <location>
        <begin position="336"/>
        <end position="355"/>
    </location>
</feature>
<feature type="transmembrane region" description="Helical" evidence="9">
    <location>
        <begin position="427"/>
        <end position="445"/>
    </location>
</feature>
<accession>A0A507DVG8</accession>
<dbReference type="Proteomes" id="UP000318582">
    <property type="component" value="Unassembled WGS sequence"/>
</dbReference>
<dbReference type="Pfam" id="PF05978">
    <property type="entry name" value="UNC-93"/>
    <property type="match status" value="1"/>
</dbReference>
<gene>
    <name evidence="10" type="ORF">PhCBS80983_g05671</name>
</gene>
<feature type="transmembrane region" description="Helical" evidence="9">
    <location>
        <begin position="183"/>
        <end position="207"/>
    </location>
</feature>
<dbReference type="SUPFAM" id="SSF103473">
    <property type="entry name" value="MFS general substrate transporter"/>
    <property type="match status" value="1"/>
</dbReference>
<feature type="transmembrane region" description="Helical" evidence="9">
    <location>
        <begin position="65"/>
        <end position="87"/>
    </location>
</feature>
<name>A0A507DVG8_9FUNG</name>
<feature type="compositionally biased region" description="Basic and acidic residues" evidence="8">
    <location>
        <begin position="485"/>
        <end position="498"/>
    </location>
</feature>
<organism evidence="10 11">
    <name type="scientific">Powellomyces hirtus</name>
    <dbReference type="NCBI Taxonomy" id="109895"/>
    <lineage>
        <taxon>Eukaryota</taxon>
        <taxon>Fungi</taxon>
        <taxon>Fungi incertae sedis</taxon>
        <taxon>Chytridiomycota</taxon>
        <taxon>Chytridiomycota incertae sedis</taxon>
        <taxon>Chytridiomycetes</taxon>
        <taxon>Spizellomycetales</taxon>
        <taxon>Powellomycetaceae</taxon>
        <taxon>Powellomyces</taxon>
    </lineage>
</organism>
<comment type="caution">
    <text evidence="10">The sequence shown here is derived from an EMBL/GenBank/DDBJ whole genome shotgun (WGS) entry which is preliminary data.</text>
</comment>
<feature type="transmembrane region" description="Helical" evidence="9">
    <location>
        <begin position="301"/>
        <end position="324"/>
    </location>
</feature>
<evidence type="ECO:0000256" key="9">
    <source>
        <dbReference type="SAM" id="Phobius"/>
    </source>
</evidence>
<evidence type="ECO:0000256" key="3">
    <source>
        <dbReference type="ARBA" id="ARBA00022989"/>
    </source>
</evidence>
<protein>
    <recommendedName>
        <fullName evidence="6">UNC93-like protein MFSD11</fullName>
    </recommendedName>
    <alternativeName>
        <fullName evidence="7">Major facilitator superfamily domain-containing protein 11</fullName>
    </alternativeName>
</protein>
<keyword evidence="5" id="KW-0325">Glycoprotein</keyword>
<evidence type="ECO:0000256" key="5">
    <source>
        <dbReference type="ARBA" id="ARBA00023180"/>
    </source>
</evidence>
<feature type="transmembrane region" description="Helical" evidence="9">
    <location>
        <begin position="145"/>
        <end position="163"/>
    </location>
</feature>
<feature type="transmembrane region" description="Helical" evidence="9">
    <location>
        <begin position="213"/>
        <end position="233"/>
    </location>
</feature>
<keyword evidence="11" id="KW-1185">Reference proteome</keyword>
<reference evidence="10 11" key="1">
    <citation type="journal article" date="2019" name="Sci. Rep.">
        <title>Comparative genomics of chytrid fungi reveal insights into the obligate biotrophic and pathogenic lifestyle of Synchytrium endobioticum.</title>
        <authorList>
            <person name="van de Vossenberg B.T.L.H."/>
            <person name="Warris S."/>
            <person name="Nguyen H.D.T."/>
            <person name="van Gent-Pelzer M.P.E."/>
            <person name="Joly D.L."/>
            <person name="van de Geest H.C."/>
            <person name="Bonants P.J.M."/>
            <person name="Smith D.S."/>
            <person name="Levesque C.A."/>
            <person name="van der Lee T.A.J."/>
        </authorList>
    </citation>
    <scope>NUCLEOTIDE SEQUENCE [LARGE SCALE GENOMIC DNA]</scope>
    <source>
        <strain evidence="10 11">CBS 809.83</strain>
    </source>
</reference>
<feature type="transmembrane region" description="Helical" evidence="9">
    <location>
        <begin position="401"/>
        <end position="421"/>
    </location>
</feature>
<dbReference type="PANTHER" id="PTHR23294">
    <property type="entry name" value="ET TRANSLATION PRODUCT-RELATED"/>
    <property type="match status" value="1"/>
</dbReference>
<feature type="region of interest" description="Disordered" evidence="8">
    <location>
        <begin position="474"/>
        <end position="504"/>
    </location>
</feature>
<dbReference type="GO" id="GO:0016020">
    <property type="term" value="C:membrane"/>
    <property type="evidence" value="ECO:0007669"/>
    <property type="project" value="UniProtKB-SubCell"/>
</dbReference>
<evidence type="ECO:0000256" key="8">
    <source>
        <dbReference type="SAM" id="MobiDB-lite"/>
    </source>
</evidence>
<feature type="transmembrane region" description="Helical" evidence="9">
    <location>
        <begin position="367"/>
        <end position="389"/>
    </location>
</feature>
<proteinExistence type="predicted"/>
<keyword evidence="2 9" id="KW-0812">Transmembrane</keyword>
<dbReference type="InterPro" id="IPR051617">
    <property type="entry name" value="UNC-93-like_regulator"/>
</dbReference>
<comment type="subcellular location">
    <subcellularLocation>
        <location evidence="1">Membrane</location>
        <topology evidence="1">Multi-pass membrane protein</topology>
    </subcellularLocation>
</comment>
<dbReference type="PANTHER" id="PTHR23294:SF0">
    <property type="entry name" value="UNC93-LIKE PROTEIN MFSD11"/>
    <property type="match status" value="1"/>
</dbReference>
<dbReference type="InterPro" id="IPR036259">
    <property type="entry name" value="MFS_trans_sf"/>
</dbReference>
<evidence type="ECO:0000256" key="7">
    <source>
        <dbReference type="ARBA" id="ARBA00041910"/>
    </source>
</evidence>
<dbReference type="Gene3D" id="1.20.1250.20">
    <property type="entry name" value="MFS general substrate transporter like domains"/>
    <property type="match status" value="1"/>
</dbReference>
<feature type="transmembrane region" description="Helical" evidence="9">
    <location>
        <begin position="119"/>
        <end position="139"/>
    </location>
</feature>
<evidence type="ECO:0000313" key="11">
    <source>
        <dbReference type="Proteomes" id="UP000318582"/>
    </source>
</evidence>
<evidence type="ECO:0000256" key="4">
    <source>
        <dbReference type="ARBA" id="ARBA00023136"/>
    </source>
</evidence>
<dbReference type="EMBL" id="QEAQ01000132">
    <property type="protein sequence ID" value="TPX54948.1"/>
    <property type="molecule type" value="Genomic_DNA"/>
</dbReference>